<sequence length="47" mass="5587">MEIELTPEKIIEYGKKWQNIVLSGLEPDEIMARFSQGVRFFLLKQIF</sequence>
<organism evidence="1 2">
    <name type="scientific">Desulfonema limicola</name>
    <dbReference type="NCBI Taxonomy" id="45656"/>
    <lineage>
        <taxon>Bacteria</taxon>
        <taxon>Pseudomonadati</taxon>
        <taxon>Thermodesulfobacteriota</taxon>
        <taxon>Desulfobacteria</taxon>
        <taxon>Desulfobacterales</taxon>
        <taxon>Desulfococcaceae</taxon>
        <taxon>Desulfonema</taxon>
    </lineage>
</organism>
<dbReference type="Proteomes" id="UP000663720">
    <property type="component" value="Chromosome"/>
</dbReference>
<name>A0A975B3V5_9BACT</name>
<dbReference type="KEGG" id="dli:dnl_05080"/>
<evidence type="ECO:0000313" key="2">
    <source>
        <dbReference type="Proteomes" id="UP000663720"/>
    </source>
</evidence>
<accession>A0A975B3V5</accession>
<dbReference type="AlphaFoldDB" id="A0A975B3V5"/>
<proteinExistence type="predicted"/>
<dbReference type="RefSeq" id="WP_207690170.1">
    <property type="nucleotide sequence ID" value="NZ_CP061799.1"/>
</dbReference>
<gene>
    <name evidence="1" type="ORF">dnl_05080</name>
</gene>
<evidence type="ECO:0000313" key="1">
    <source>
        <dbReference type="EMBL" id="QTA78288.1"/>
    </source>
</evidence>
<dbReference type="EMBL" id="CP061799">
    <property type="protein sequence ID" value="QTA78288.1"/>
    <property type="molecule type" value="Genomic_DNA"/>
</dbReference>
<reference evidence="1" key="1">
    <citation type="journal article" date="2021" name="Microb. Physiol.">
        <title>Proteogenomic Insights into the Physiology of Marine, Sulfate-Reducing, Filamentous Desulfonema limicola and Desulfonema magnum.</title>
        <authorList>
            <person name="Schnaars V."/>
            <person name="Wohlbrand L."/>
            <person name="Scheve S."/>
            <person name="Hinrichs C."/>
            <person name="Reinhardt R."/>
            <person name="Rabus R."/>
        </authorList>
    </citation>
    <scope>NUCLEOTIDE SEQUENCE</scope>
    <source>
        <strain evidence="1">5ac10</strain>
    </source>
</reference>
<protein>
    <submittedName>
        <fullName evidence="1">Uncharacterized protein</fullName>
    </submittedName>
</protein>
<keyword evidence="2" id="KW-1185">Reference proteome</keyword>